<dbReference type="AlphaFoldDB" id="A0A1X2H6D4"/>
<dbReference type="OrthoDB" id="2276935at2759"/>
<keyword evidence="4" id="KW-1185">Reference proteome</keyword>
<proteinExistence type="predicted"/>
<accession>A0A1X2H6D4</accession>
<dbReference type="EMBL" id="MCGN01000008">
    <property type="protein sequence ID" value="ORY94048.1"/>
    <property type="molecule type" value="Genomic_DNA"/>
</dbReference>
<dbReference type="InParanoid" id="A0A1X2H6D4"/>
<gene>
    <name evidence="3" type="ORF">BCR43DRAFT_526455</name>
</gene>
<evidence type="ECO:0000313" key="3">
    <source>
        <dbReference type="EMBL" id="ORY94048.1"/>
    </source>
</evidence>
<feature type="compositionally biased region" description="Low complexity" evidence="2">
    <location>
        <begin position="170"/>
        <end position="185"/>
    </location>
</feature>
<evidence type="ECO:0000313" key="4">
    <source>
        <dbReference type="Proteomes" id="UP000242180"/>
    </source>
</evidence>
<reference evidence="3 4" key="1">
    <citation type="submission" date="2016-07" db="EMBL/GenBank/DDBJ databases">
        <title>Pervasive Adenine N6-methylation of Active Genes in Fungi.</title>
        <authorList>
            <consortium name="DOE Joint Genome Institute"/>
            <person name="Mondo S.J."/>
            <person name="Dannebaum R.O."/>
            <person name="Kuo R.C."/>
            <person name="Labutti K."/>
            <person name="Haridas S."/>
            <person name="Kuo A."/>
            <person name="Salamov A."/>
            <person name="Ahrendt S.R."/>
            <person name="Lipzen A."/>
            <person name="Sullivan W."/>
            <person name="Andreopoulos W.B."/>
            <person name="Clum A."/>
            <person name="Lindquist E."/>
            <person name="Daum C."/>
            <person name="Ramamoorthy G.K."/>
            <person name="Gryganskyi A."/>
            <person name="Culley D."/>
            <person name="Magnuson J.K."/>
            <person name="James T.Y."/>
            <person name="O'Malley M.A."/>
            <person name="Stajich J.E."/>
            <person name="Spatafora J.W."/>
            <person name="Visel A."/>
            <person name="Grigoriev I.V."/>
        </authorList>
    </citation>
    <scope>NUCLEOTIDE SEQUENCE [LARGE SCALE GENOMIC DNA]</scope>
    <source>
        <strain evidence="3 4">NRRL 2496</strain>
    </source>
</reference>
<feature type="compositionally biased region" description="Basic and acidic residues" evidence="2">
    <location>
        <begin position="204"/>
        <end position="213"/>
    </location>
</feature>
<feature type="region of interest" description="Disordered" evidence="2">
    <location>
        <begin position="150"/>
        <end position="234"/>
    </location>
</feature>
<keyword evidence="1" id="KW-0175">Coiled coil</keyword>
<evidence type="ECO:0000256" key="1">
    <source>
        <dbReference type="SAM" id="Coils"/>
    </source>
</evidence>
<feature type="compositionally biased region" description="Basic and acidic residues" evidence="2">
    <location>
        <begin position="220"/>
        <end position="229"/>
    </location>
</feature>
<protein>
    <submittedName>
        <fullName evidence="3">Uncharacterized protein</fullName>
    </submittedName>
</protein>
<feature type="compositionally biased region" description="Basic residues" evidence="2">
    <location>
        <begin position="190"/>
        <end position="203"/>
    </location>
</feature>
<feature type="coiled-coil region" evidence="1">
    <location>
        <begin position="102"/>
        <end position="136"/>
    </location>
</feature>
<organism evidence="3 4">
    <name type="scientific">Syncephalastrum racemosum</name>
    <name type="common">Filamentous fungus</name>
    <dbReference type="NCBI Taxonomy" id="13706"/>
    <lineage>
        <taxon>Eukaryota</taxon>
        <taxon>Fungi</taxon>
        <taxon>Fungi incertae sedis</taxon>
        <taxon>Mucoromycota</taxon>
        <taxon>Mucoromycotina</taxon>
        <taxon>Mucoromycetes</taxon>
        <taxon>Mucorales</taxon>
        <taxon>Syncephalastraceae</taxon>
        <taxon>Syncephalastrum</taxon>
    </lineage>
</organism>
<name>A0A1X2H6D4_SYNRA</name>
<dbReference type="Proteomes" id="UP000242180">
    <property type="component" value="Unassembled WGS sequence"/>
</dbReference>
<evidence type="ECO:0000256" key="2">
    <source>
        <dbReference type="SAM" id="MobiDB-lite"/>
    </source>
</evidence>
<comment type="caution">
    <text evidence="3">The sequence shown here is derived from an EMBL/GenBank/DDBJ whole genome shotgun (WGS) entry which is preliminary data.</text>
</comment>
<dbReference type="OMA" id="LESHRMG"/>
<sequence>MTTAAVPPPTAATTATMTMHKTTTLSGCLGQKITDETENGRNRSDADIFDLYELEKKEDLIEQAQTRLRRIVLEERLADVMRQVIEIQSETEFVRVDAEATLDALRRQNDSDHGRMEALERRCQKHLSQLAQLRRKAEHNSAFSMTRLSSVFSRSSAEPNHDDDEDDAKSMTSKTSSVTSSSVPSEAERQRRRSRVKQHRQRHQERLRAEQKIDLSISKPDMHGNHERFEEDGDDEFTELQWMPKLQQEANGRPAHGLEKHTTLEEDEQQSVASSELSHPQRLRDVMPDFVAERLVTTRHPLSPITAVNSYKDESYFIDEAESLSWSKAKVMQPSAPLYDNECKDDTLPWNEYDCSRNVSFDHTMSLIDSLSENAFNSSVLDGLDSWFVDSQKADFCHATPTCAYAEEENQRQYIRKKQRRLNYQRRVAAACDLVHTLCSPTALCYYGITGSWMLVGAATGWALQWLRFLVVLAAAILISLIKGPYDIVD</sequence>